<comment type="caution">
    <text evidence="18">The sequence shown here is derived from an EMBL/GenBank/DDBJ whole genome shotgun (WGS) entry which is preliminary data.</text>
</comment>
<dbReference type="GO" id="GO:0006281">
    <property type="term" value="P:DNA repair"/>
    <property type="evidence" value="ECO:0007669"/>
    <property type="project" value="UniProtKB-UniRule"/>
</dbReference>
<feature type="domain" description="Helicase ATP-binding" evidence="16">
    <location>
        <begin position="385"/>
        <end position="545"/>
    </location>
</feature>
<dbReference type="InterPro" id="IPR014001">
    <property type="entry name" value="Helicase_ATP-bd"/>
</dbReference>
<reference evidence="18" key="1">
    <citation type="submission" date="2017-02" db="EMBL/GenBank/DDBJ databases">
        <title>Delving into the versatile metabolic prowess of the omnipresent phylum Bacteroidetes.</title>
        <authorList>
            <person name="Nobu M.K."/>
            <person name="Mei R."/>
            <person name="Narihiro T."/>
            <person name="Kuroda K."/>
            <person name="Liu W.-T."/>
        </authorList>
    </citation>
    <scope>NUCLEOTIDE SEQUENCE</scope>
    <source>
        <strain evidence="18">ADurb.Bin276</strain>
    </source>
</reference>
<dbReference type="NCBIfam" id="NF008165">
    <property type="entry name" value="PRK10917.1-3"/>
    <property type="match status" value="1"/>
</dbReference>
<dbReference type="NCBIfam" id="TIGR00643">
    <property type="entry name" value="recG"/>
    <property type="match status" value="1"/>
</dbReference>
<dbReference type="GO" id="GO:0005524">
    <property type="term" value="F:ATP binding"/>
    <property type="evidence" value="ECO:0007669"/>
    <property type="project" value="UniProtKB-KW"/>
</dbReference>
<keyword evidence="11" id="KW-0413">Isomerase</keyword>
<dbReference type="GO" id="GO:0016887">
    <property type="term" value="F:ATP hydrolysis activity"/>
    <property type="evidence" value="ECO:0007669"/>
    <property type="project" value="RHEA"/>
</dbReference>
<dbReference type="SUPFAM" id="SSF50249">
    <property type="entry name" value="Nucleic acid-binding proteins"/>
    <property type="match status" value="1"/>
</dbReference>
<keyword evidence="8" id="KW-0238">DNA-binding</keyword>
<evidence type="ECO:0000256" key="13">
    <source>
        <dbReference type="ARBA" id="ARBA00034808"/>
    </source>
</evidence>
<evidence type="ECO:0000256" key="4">
    <source>
        <dbReference type="ARBA" id="ARBA00022763"/>
    </source>
</evidence>
<dbReference type="PROSITE" id="PS51194">
    <property type="entry name" value="HELICASE_CTER"/>
    <property type="match status" value="1"/>
</dbReference>
<comment type="similarity">
    <text evidence="1 15">Belongs to the helicase family. RecG subfamily.</text>
</comment>
<evidence type="ECO:0000256" key="12">
    <source>
        <dbReference type="ARBA" id="ARBA00034617"/>
    </source>
</evidence>
<dbReference type="SMART" id="SM00490">
    <property type="entry name" value="HELICc"/>
    <property type="match status" value="1"/>
</dbReference>
<dbReference type="Pfam" id="PF17191">
    <property type="entry name" value="RecG_wedge"/>
    <property type="match status" value="1"/>
</dbReference>
<dbReference type="PANTHER" id="PTHR47964">
    <property type="entry name" value="ATP-DEPENDENT DNA HELICASE HOMOLOG RECG, CHLOROPLASTIC"/>
    <property type="match status" value="1"/>
</dbReference>
<dbReference type="Gene3D" id="2.40.50.140">
    <property type="entry name" value="Nucleic acid-binding proteins"/>
    <property type="match status" value="1"/>
</dbReference>
<name>A0A1V5SZ00_9BACT</name>
<dbReference type="GO" id="GO:0006310">
    <property type="term" value="P:DNA recombination"/>
    <property type="evidence" value="ECO:0007669"/>
    <property type="project" value="UniProtKB-UniRule"/>
</dbReference>
<dbReference type="SMART" id="SM00487">
    <property type="entry name" value="DEXDc"/>
    <property type="match status" value="1"/>
</dbReference>
<evidence type="ECO:0000259" key="17">
    <source>
        <dbReference type="PROSITE" id="PS51194"/>
    </source>
</evidence>
<protein>
    <recommendedName>
        <fullName evidence="2 15">ATP-dependent DNA helicase RecG</fullName>
        <ecNumber evidence="13 15">5.6.2.4</ecNumber>
    </recommendedName>
</protein>
<keyword evidence="7 15" id="KW-0067">ATP-binding</keyword>
<dbReference type="PANTHER" id="PTHR47964:SF1">
    <property type="entry name" value="ATP-DEPENDENT DNA HELICASE HOMOLOG RECG, CHLOROPLASTIC"/>
    <property type="match status" value="1"/>
</dbReference>
<keyword evidence="6 15" id="KW-0347">Helicase</keyword>
<dbReference type="InterPro" id="IPR047112">
    <property type="entry name" value="RecG/Mfd"/>
</dbReference>
<proteinExistence type="inferred from homology"/>
<gene>
    <name evidence="18" type="primary">recG</name>
    <name evidence="18" type="ORF">BWY41_00775</name>
</gene>
<dbReference type="AlphaFoldDB" id="A0A1V5SZ00"/>
<sequence length="798" mass="91102">MSWFSYQVTIPSGVFKMEKDRDRLKKIIEQESQRLDNQTVFGGFNQYVKKMIQSLSIPVPEEIFLSVNRYPQMSKPARSIFLKNLETCIIDGHQPQPSASQPSSPIKPVDFQLSVRTIKGVGPVVEKQLNRLNIYTREDLILYFPRHYQDRGQIIPIAKAEGSGLQTVLGKVVRHDRISTRRGRLLKVVIQDQTGQISLVCFNRDFLARILTPGKKVLITGFFQTAYGKKETSRFEYEIIDSEDIQYESILPVYGLTDGLNAKKLRSLIDIALKTSLAAFQDTIPKPIQEKYSLLRKPGAILELHHPSRSSITELNKHRSRSQVTLIFEEFLLFALSLKVRRHQIQALQVQPIVPDFTFINRFIRQLPFELTLAQKKVLKQIENDLTSGKIMNRLLQGDVGSGKTLVAIINALYIIKAGQQVAMMAPTEILADQHYQRWSQILKEFGIEVSLITGGQSKEKSEIIEKIGEGRVHFVIGTHALLEDYVQFNRLGLVIVDEQHRFGVKQRSRLKEKAVVPHLLVMSATPIPRTLALTLYGDLDVSVLDGKPIGRKPVETVAFSMKEQKQAFQRVGSFLEKGQQAFVVCPAIEESDLELSNVYEVYEQLQKKWFSHSQIELIHGKLPSKEKDDIMGRFSRGEIQVLVATSVIEVGIDVPNANVMVIENAERFGLAQLHQLRGRIGRGDQAGWCVLLYQGKNQDIQKRMEIMVNTDDGFQIAEEDLKMRGPGEFYGVRQSGVLEFHLADPFRDWKILEKAHQEADLILQNDPRLQKPENQILKKEIERRFFQFLPEELMIEA</sequence>
<evidence type="ECO:0000256" key="8">
    <source>
        <dbReference type="ARBA" id="ARBA00023125"/>
    </source>
</evidence>
<feature type="domain" description="Helicase C-terminal" evidence="17">
    <location>
        <begin position="568"/>
        <end position="723"/>
    </location>
</feature>
<dbReference type="InterPro" id="IPR011545">
    <property type="entry name" value="DEAD/DEAH_box_helicase_dom"/>
</dbReference>
<evidence type="ECO:0000256" key="7">
    <source>
        <dbReference type="ARBA" id="ARBA00022840"/>
    </source>
</evidence>
<dbReference type="CDD" id="cd17992">
    <property type="entry name" value="DEXHc_RecG"/>
    <property type="match status" value="1"/>
</dbReference>
<dbReference type="Gene3D" id="3.40.50.300">
    <property type="entry name" value="P-loop containing nucleotide triphosphate hydrolases"/>
    <property type="match status" value="2"/>
</dbReference>
<evidence type="ECO:0000256" key="6">
    <source>
        <dbReference type="ARBA" id="ARBA00022806"/>
    </source>
</evidence>
<dbReference type="InterPro" id="IPR012340">
    <property type="entry name" value="NA-bd_OB-fold"/>
</dbReference>
<accession>A0A1V5SZ00</accession>
<comment type="catalytic activity">
    <reaction evidence="14 15">
        <text>ATP + H2O = ADP + phosphate + H(+)</text>
        <dbReference type="Rhea" id="RHEA:13065"/>
        <dbReference type="ChEBI" id="CHEBI:15377"/>
        <dbReference type="ChEBI" id="CHEBI:15378"/>
        <dbReference type="ChEBI" id="CHEBI:30616"/>
        <dbReference type="ChEBI" id="CHEBI:43474"/>
        <dbReference type="ChEBI" id="CHEBI:456216"/>
        <dbReference type="EC" id="5.6.2.4"/>
    </reaction>
</comment>
<dbReference type="NCBIfam" id="NF008168">
    <property type="entry name" value="PRK10917.2-2"/>
    <property type="match status" value="1"/>
</dbReference>
<dbReference type="EMBL" id="MWBQ01000047">
    <property type="protein sequence ID" value="OQA59746.1"/>
    <property type="molecule type" value="Genomic_DNA"/>
</dbReference>
<comment type="function">
    <text evidence="15">Plays a critical role in recombination and DNA repair. Helps process Holliday junction intermediates to mature products by catalyzing branch migration. Has replication fork regression activity, unwinds stalled or blocked replication forks to make a HJ that can be resolved. Has a DNA unwinding activity characteristic of a DNA helicase with 3'-5' polarity.</text>
</comment>
<dbReference type="Pfam" id="PF00271">
    <property type="entry name" value="Helicase_C"/>
    <property type="match status" value="1"/>
</dbReference>
<evidence type="ECO:0000313" key="18">
    <source>
        <dbReference type="EMBL" id="OQA59746.1"/>
    </source>
</evidence>
<evidence type="ECO:0000256" key="14">
    <source>
        <dbReference type="ARBA" id="ARBA00048988"/>
    </source>
</evidence>
<evidence type="ECO:0000259" key="16">
    <source>
        <dbReference type="PROSITE" id="PS51192"/>
    </source>
</evidence>
<dbReference type="InterPro" id="IPR004609">
    <property type="entry name" value="ATP-dep_DNA_helicase_RecG"/>
</dbReference>
<evidence type="ECO:0000256" key="3">
    <source>
        <dbReference type="ARBA" id="ARBA00022741"/>
    </source>
</evidence>
<dbReference type="Proteomes" id="UP000485569">
    <property type="component" value="Unassembled WGS sequence"/>
</dbReference>
<dbReference type="EC" id="5.6.2.4" evidence="13 15"/>
<evidence type="ECO:0000256" key="1">
    <source>
        <dbReference type="ARBA" id="ARBA00007504"/>
    </source>
</evidence>
<dbReference type="PROSITE" id="PS51192">
    <property type="entry name" value="HELICASE_ATP_BIND_1"/>
    <property type="match status" value="1"/>
</dbReference>
<dbReference type="SUPFAM" id="SSF52540">
    <property type="entry name" value="P-loop containing nucleoside triphosphate hydrolases"/>
    <property type="match status" value="2"/>
</dbReference>
<keyword evidence="10 15" id="KW-0234">DNA repair</keyword>
<evidence type="ECO:0000256" key="9">
    <source>
        <dbReference type="ARBA" id="ARBA00023172"/>
    </source>
</evidence>
<keyword evidence="5 15" id="KW-0378">Hydrolase</keyword>
<keyword evidence="3 15" id="KW-0547">Nucleotide-binding</keyword>
<organism evidence="18">
    <name type="scientific">Candidatus Atribacter allofermentans</name>
    <dbReference type="NCBI Taxonomy" id="1852833"/>
    <lineage>
        <taxon>Bacteria</taxon>
        <taxon>Pseudomonadati</taxon>
        <taxon>Atribacterota</taxon>
        <taxon>Atribacteria</taxon>
        <taxon>Atribacterales</taxon>
        <taxon>Atribacteraceae</taxon>
        <taxon>Atribacter</taxon>
    </lineage>
</organism>
<dbReference type="GO" id="GO:0003677">
    <property type="term" value="F:DNA binding"/>
    <property type="evidence" value="ECO:0007669"/>
    <property type="project" value="UniProtKB-KW"/>
</dbReference>
<keyword evidence="4 15" id="KW-0227">DNA damage</keyword>
<evidence type="ECO:0000256" key="10">
    <source>
        <dbReference type="ARBA" id="ARBA00023204"/>
    </source>
</evidence>
<keyword evidence="9 15" id="KW-0233">DNA recombination</keyword>
<evidence type="ECO:0000256" key="11">
    <source>
        <dbReference type="ARBA" id="ARBA00023235"/>
    </source>
</evidence>
<comment type="catalytic activity">
    <reaction evidence="12 15">
        <text>Couples ATP hydrolysis with the unwinding of duplex DNA by translocating in the 3'-5' direction.</text>
        <dbReference type="EC" id="5.6.2.4"/>
    </reaction>
</comment>
<dbReference type="Pfam" id="PF19833">
    <property type="entry name" value="RecG_dom3_C"/>
    <property type="match status" value="1"/>
</dbReference>
<dbReference type="InterPro" id="IPR001650">
    <property type="entry name" value="Helicase_C-like"/>
</dbReference>
<dbReference type="GO" id="GO:0043138">
    <property type="term" value="F:3'-5' DNA helicase activity"/>
    <property type="evidence" value="ECO:0007669"/>
    <property type="project" value="UniProtKB-EC"/>
</dbReference>
<dbReference type="InterPro" id="IPR045562">
    <property type="entry name" value="RecG_dom3_C"/>
</dbReference>
<dbReference type="InterPro" id="IPR027417">
    <property type="entry name" value="P-loop_NTPase"/>
</dbReference>
<dbReference type="InterPro" id="IPR033454">
    <property type="entry name" value="RecG_wedge"/>
</dbReference>
<evidence type="ECO:0000256" key="15">
    <source>
        <dbReference type="RuleBase" id="RU363016"/>
    </source>
</evidence>
<evidence type="ECO:0000256" key="5">
    <source>
        <dbReference type="ARBA" id="ARBA00022801"/>
    </source>
</evidence>
<dbReference type="CDD" id="cd04488">
    <property type="entry name" value="RecG_wedge_OBF"/>
    <property type="match status" value="1"/>
</dbReference>
<dbReference type="Pfam" id="PF00270">
    <property type="entry name" value="DEAD"/>
    <property type="match status" value="1"/>
</dbReference>
<evidence type="ECO:0000256" key="2">
    <source>
        <dbReference type="ARBA" id="ARBA00017846"/>
    </source>
</evidence>